<gene>
    <name evidence="4" type="ORF">NDES1114_LOCUS17758</name>
</gene>
<keyword evidence="2" id="KW-0812">Transmembrane</keyword>
<accession>A0A7S1Q5M6</accession>
<dbReference type="Gene3D" id="1.25.40.20">
    <property type="entry name" value="Ankyrin repeat-containing domain"/>
    <property type="match status" value="1"/>
</dbReference>
<dbReference type="SUPFAM" id="SSF53474">
    <property type="entry name" value="alpha/beta-Hydrolases"/>
    <property type="match status" value="1"/>
</dbReference>
<evidence type="ECO:0000256" key="1">
    <source>
        <dbReference type="PROSITE-ProRule" id="PRU00023"/>
    </source>
</evidence>
<dbReference type="Pfam" id="PF12697">
    <property type="entry name" value="Abhydrolase_6"/>
    <property type="match status" value="1"/>
</dbReference>
<feature type="repeat" description="ANK" evidence="1">
    <location>
        <begin position="39"/>
        <end position="71"/>
    </location>
</feature>
<dbReference type="PROSITE" id="PS50297">
    <property type="entry name" value="ANK_REP_REGION"/>
    <property type="match status" value="1"/>
</dbReference>
<keyword evidence="2" id="KW-1133">Transmembrane helix</keyword>
<dbReference type="AlphaFoldDB" id="A0A7S1Q5M6"/>
<dbReference type="PANTHER" id="PTHR12277">
    <property type="entry name" value="ALPHA/BETA HYDROLASE DOMAIN-CONTAINING PROTEIN"/>
    <property type="match status" value="1"/>
</dbReference>
<feature type="domain" description="AB hydrolase-1" evidence="3">
    <location>
        <begin position="245"/>
        <end position="462"/>
    </location>
</feature>
<feature type="transmembrane region" description="Helical" evidence="2">
    <location>
        <begin position="125"/>
        <end position="142"/>
    </location>
</feature>
<dbReference type="InterPro" id="IPR002110">
    <property type="entry name" value="Ankyrin_rpt"/>
</dbReference>
<keyword evidence="2" id="KW-0472">Membrane</keyword>
<dbReference type="PROSITE" id="PS50088">
    <property type="entry name" value="ANK_REPEAT"/>
    <property type="match status" value="1"/>
</dbReference>
<name>A0A7S1Q5M6_NEODS</name>
<dbReference type="Gene3D" id="3.40.50.1820">
    <property type="entry name" value="alpha/beta hydrolase"/>
    <property type="match status" value="1"/>
</dbReference>
<feature type="transmembrane region" description="Helical" evidence="2">
    <location>
        <begin position="316"/>
        <end position="334"/>
    </location>
</feature>
<dbReference type="EMBL" id="HBGF01026794">
    <property type="protein sequence ID" value="CAD9121788.1"/>
    <property type="molecule type" value="Transcribed_RNA"/>
</dbReference>
<evidence type="ECO:0000313" key="4">
    <source>
        <dbReference type="EMBL" id="CAD9121788.1"/>
    </source>
</evidence>
<protein>
    <recommendedName>
        <fullName evidence="3">AB hydrolase-1 domain-containing protein</fullName>
    </recommendedName>
</protein>
<feature type="transmembrane region" description="Helical" evidence="2">
    <location>
        <begin position="148"/>
        <end position="169"/>
    </location>
</feature>
<organism evidence="4">
    <name type="scientific">Neobodo designis</name>
    <name type="common">Flagellated protozoan</name>
    <name type="synonym">Bodo designis</name>
    <dbReference type="NCBI Taxonomy" id="312471"/>
    <lineage>
        <taxon>Eukaryota</taxon>
        <taxon>Discoba</taxon>
        <taxon>Euglenozoa</taxon>
        <taxon>Kinetoplastea</taxon>
        <taxon>Metakinetoplastina</taxon>
        <taxon>Neobodonida</taxon>
        <taxon>Neobodo</taxon>
    </lineage>
</organism>
<dbReference type="SUPFAM" id="SSF48403">
    <property type="entry name" value="Ankyrin repeat"/>
    <property type="match status" value="1"/>
</dbReference>
<keyword evidence="1" id="KW-0040">ANK repeat</keyword>
<evidence type="ECO:0000256" key="2">
    <source>
        <dbReference type="SAM" id="Phobius"/>
    </source>
</evidence>
<sequence>MSIIELATCVASGDATGVHRVLENATDVKALLEGKVGLKGATLLHMAASHGYPDVVAELLEFGADPNALDGDRLAPLGYVPEGHEKAEETREALVSRGAVDDAAYFTHSQPASNTEQQASYISKSFLRSVFVVFLLPFIVLLVWNGPWFCFCFVTTTTLFYFIAVGFFVTEITLRPPWYHATPGAKELGMVKLPEEWRDKVHDPKVNFKIDFENVEFQTTHGAYTLRGWYVPGKKDVAKPPKTSIVFLHGGGRDRRTWLRHLPMFHKRGYNCLLFDFREHGCSDGAMRGLTFGMKERYDALAACRFMKHVKKHDRVALVGTSVGGSTAIMAAALDAKLVDLVVSENPMLTCAHLQREHIANVLGGYFRHTKWGNFVFALFQRCCSSWLNLRVGNKPSKSCQAFHSVSKIGPRPLLLMHGTYDSTIPFEHSKKLFELAKAPKELWIAPGGCHVGLYDAFPEEFERRMFHFLGKYDAYAV</sequence>
<dbReference type="SMART" id="SM00248">
    <property type="entry name" value="ANK"/>
    <property type="match status" value="2"/>
</dbReference>
<evidence type="ECO:0000259" key="3">
    <source>
        <dbReference type="Pfam" id="PF12697"/>
    </source>
</evidence>
<dbReference type="InterPro" id="IPR029058">
    <property type="entry name" value="AB_hydrolase_fold"/>
</dbReference>
<reference evidence="4" key="1">
    <citation type="submission" date="2021-01" db="EMBL/GenBank/DDBJ databases">
        <authorList>
            <person name="Corre E."/>
            <person name="Pelletier E."/>
            <person name="Niang G."/>
            <person name="Scheremetjew M."/>
            <person name="Finn R."/>
            <person name="Kale V."/>
            <person name="Holt S."/>
            <person name="Cochrane G."/>
            <person name="Meng A."/>
            <person name="Brown T."/>
            <person name="Cohen L."/>
        </authorList>
    </citation>
    <scope>NUCLEOTIDE SEQUENCE</scope>
    <source>
        <strain evidence="4">CCAP 1951/1</strain>
    </source>
</reference>
<dbReference type="Pfam" id="PF00023">
    <property type="entry name" value="Ank"/>
    <property type="match status" value="1"/>
</dbReference>
<dbReference type="PANTHER" id="PTHR12277:SF81">
    <property type="entry name" value="PROTEIN ABHD13"/>
    <property type="match status" value="1"/>
</dbReference>
<dbReference type="InterPro" id="IPR036770">
    <property type="entry name" value="Ankyrin_rpt-contain_sf"/>
</dbReference>
<proteinExistence type="predicted"/>
<dbReference type="InterPro" id="IPR000073">
    <property type="entry name" value="AB_hydrolase_1"/>
</dbReference>